<accession>A0A165E247</accession>
<dbReference type="EMBL" id="KV426172">
    <property type="protein sequence ID" value="KZV85900.1"/>
    <property type="molecule type" value="Genomic_DNA"/>
</dbReference>
<keyword evidence="1" id="KW-1133">Transmembrane helix</keyword>
<gene>
    <name evidence="2" type="ORF">EXIGLDRAFT_775095</name>
</gene>
<proteinExistence type="predicted"/>
<dbReference type="AlphaFoldDB" id="A0A165E247"/>
<evidence type="ECO:0000313" key="3">
    <source>
        <dbReference type="Proteomes" id="UP000077266"/>
    </source>
</evidence>
<evidence type="ECO:0000313" key="2">
    <source>
        <dbReference type="EMBL" id="KZV85900.1"/>
    </source>
</evidence>
<feature type="transmembrane region" description="Helical" evidence="1">
    <location>
        <begin position="156"/>
        <end position="177"/>
    </location>
</feature>
<evidence type="ECO:0000256" key="1">
    <source>
        <dbReference type="SAM" id="Phobius"/>
    </source>
</evidence>
<protein>
    <submittedName>
        <fullName evidence="2">Uncharacterized protein</fullName>
    </submittedName>
</protein>
<dbReference type="InParanoid" id="A0A165E247"/>
<name>A0A165E247_EXIGL</name>
<sequence>MSPEVIFPGSGDWIGPTTTVTRLNATLQDLGPRGGCLPPPGRDVYVLSADTPIVALSFNGTGITLYGASVGTAAVIFDVDSAPTISSTLPPASSGLATCDSVLAEAHGLDDGRHVLQALLRTSTPGRLYIYNATVDSETPRGGGQDVPPNDYSDPIHFLIGCIAIFVVGIALPVAWVRWQRRKQLAAIFLLPYVSRAADAFAPTVDNNKIHFSDKVLPPIPPVAPAGQHHVEGPGTSTAVSALERAVERAGFSVPEIVMVMERIHHEGENEVDADSPPQYAPGI</sequence>
<keyword evidence="1" id="KW-0472">Membrane</keyword>
<keyword evidence="3" id="KW-1185">Reference proteome</keyword>
<keyword evidence="1" id="KW-0812">Transmembrane</keyword>
<reference evidence="2 3" key="1">
    <citation type="journal article" date="2016" name="Mol. Biol. Evol.">
        <title>Comparative Genomics of Early-Diverging Mushroom-Forming Fungi Provides Insights into the Origins of Lignocellulose Decay Capabilities.</title>
        <authorList>
            <person name="Nagy L.G."/>
            <person name="Riley R."/>
            <person name="Tritt A."/>
            <person name="Adam C."/>
            <person name="Daum C."/>
            <person name="Floudas D."/>
            <person name="Sun H."/>
            <person name="Yadav J.S."/>
            <person name="Pangilinan J."/>
            <person name="Larsson K.H."/>
            <person name="Matsuura K."/>
            <person name="Barry K."/>
            <person name="Labutti K."/>
            <person name="Kuo R."/>
            <person name="Ohm R.A."/>
            <person name="Bhattacharya S.S."/>
            <person name="Shirouzu T."/>
            <person name="Yoshinaga Y."/>
            <person name="Martin F.M."/>
            <person name="Grigoriev I.V."/>
            <person name="Hibbett D.S."/>
        </authorList>
    </citation>
    <scope>NUCLEOTIDE SEQUENCE [LARGE SCALE GENOMIC DNA]</scope>
    <source>
        <strain evidence="2 3">HHB12029</strain>
    </source>
</reference>
<organism evidence="2 3">
    <name type="scientific">Exidia glandulosa HHB12029</name>
    <dbReference type="NCBI Taxonomy" id="1314781"/>
    <lineage>
        <taxon>Eukaryota</taxon>
        <taxon>Fungi</taxon>
        <taxon>Dikarya</taxon>
        <taxon>Basidiomycota</taxon>
        <taxon>Agaricomycotina</taxon>
        <taxon>Agaricomycetes</taxon>
        <taxon>Auriculariales</taxon>
        <taxon>Exidiaceae</taxon>
        <taxon>Exidia</taxon>
    </lineage>
</organism>
<dbReference type="Proteomes" id="UP000077266">
    <property type="component" value="Unassembled WGS sequence"/>
</dbReference>